<feature type="transmembrane region" description="Helical" evidence="10">
    <location>
        <begin position="12"/>
        <end position="35"/>
    </location>
</feature>
<feature type="transmembrane region" description="Helical" evidence="10">
    <location>
        <begin position="275"/>
        <end position="295"/>
    </location>
</feature>
<evidence type="ECO:0000313" key="11">
    <source>
        <dbReference type="EMBL" id="CAH2714937.1"/>
    </source>
</evidence>
<evidence type="ECO:0000256" key="1">
    <source>
        <dbReference type="ARBA" id="ARBA00004651"/>
    </source>
</evidence>
<keyword evidence="2" id="KW-0813">Transport</keyword>
<evidence type="ECO:0000256" key="10">
    <source>
        <dbReference type="SAM" id="Phobius"/>
    </source>
</evidence>
<evidence type="ECO:0000256" key="8">
    <source>
        <dbReference type="ARBA" id="ARBA00023136"/>
    </source>
</evidence>
<comment type="similarity">
    <text evidence="9">Belongs to the binding-protein-dependent transport system permease family. LivHM subfamily.</text>
</comment>
<feature type="transmembrane region" description="Helical" evidence="10">
    <location>
        <begin position="65"/>
        <end position="92"/>
    </location>
</feature>
<dbReference type="Pfam" id="PF02653">
    <property type="entry name" value="BPD_transp_2"/>
    <property type="match status" value="1"/>
</dbReference>
<feature type="transmembrane region" description="Helical" evidence="10">
    <location>
        <begin position="146"/>
        <end position="168"/>
    </location>
</feature>
<protein>
    <submittedName>
        <fullName evidence="11">High-affinity branched-chain amino acid transport system permease protein LivH</fullName>
    </submittedName>
</protein>
<keyword evidence="6" id="KW-0029">Amino-acid transport</keyword>
<reference evidence="11" key="1">
    <citation type="submission" date="2022-04" db="EMBL/GenBank/DDBJ databases">
        <authorList>
            <person name="Criscuolo A."/>
        </authorList>
    </citation>
    <scope>NUCLEOTIDE SEQUENCE</scope>
    <source>
        <strain evidence="11">CIP111895</strain>
    </source>
</reference>
<dbReference type="Proteomes" id="UP000838308">
    <property type="component" value="Unassembled WGS sequence"/>
</dbReference>
<gene>
    <name evidence="11" type="primary">livH_2</name>
    <name evidence="11" type="ORF">BACCIP111895_02113</name>
</gene>
<evidence type="ECO:0000256" key="6">
    <source>
        <dbReference type="ARBA" id="ARBA00022970"/>
    </source>
</evidence>
<dbReference type="CDD" id="cd06582">
    <property type="entry name" value="TM_PBP1_LivH_like"/>
    <property type="match status" value="1"/>
</dbReference>
<evidence type="ECO:0000256" key="7">
    <source>
        <dbReference type="ARBA" id="ARBA00022989"/>
    </source>
</evidence>
<organism evidence="11 12">
    <name type="scientific">Neobacillus rhizosphaerae</name>
    <dbReference type="NCBI Taxonomy" id="2880965"/>
    <lineage>
        <taxon>Bacteria</taxon>
        <taxon>Bacillati</taxon>
        <taxon>Bacillota</taxon>
        <taxon>Bacilli</taxon>
        <taxon>Bacillales</taxon>
        <taxon>Bacillaceae</taxon>
        <taxon>Neobacillus</taxon>
    </lineage>
</organism>
<sequence length="301" mass="31993">MDVFLQIFFDGLVMGAFYSLIALGYTMVYGIIKLLNFAHGDFYMLGAFIGYALLSFITGDGGLNAGLLGIGAVFIITMIIVGLAGIGVERIAYRPLLTAPRLSILITAIGVSLSLEYASMIGWGASYKVYPIKLSKNGLEIIGAQISFAQIGLIVLSALLMLGLRLFIEKTIYGKAMRAIALDQSACSLMGINVYRIISLTFFIGAFLAAGAGIMSGVYYGTINFMMGFIIGLKAFTAAVLGGIGNITGAMIGGLVLGLVESYGTYYLGGSWKDVLAFGILILFLVFKPTGILGAKEMERM</sequence>
<accession>A0ABM9EQN6</accession>
<evidence type="ECO:0000256" key="5">
    <source>
        <dbReference type="ARBA" id="ARBA00022692"/>
    </source>
</evidence>
<keyword evidence="8 10" id="KW-0472">Membrane</keyword>
<comment type="subcellular location">
    <subcellularLocation>
        <location evidence="1">Cell membrane</location>
        <topology evidence="1">Multi-pass membrane protein</topology>
    </subcellularLocation>
</comment>
<dbReference type="EMBL" id="CALBWS010000011">
    <property type="protein sequence ID" value="CAH2714937.1"/>
    <property type="molecule type" value="Genomic_DNA"/>
</dbReference>
<evidence type="ECO:0000256" key="4">
    <source>
        <dbReference type="ARBA" id="ARBA00022519"/>
    </source>
</evidence>
<keyword evidence="12" id="KW-1185">Reference proteome</keyword>
<dbReference type="InterPro" id="IPR052157">
    <property type="entry name" value="BCAA_transport_permease"/>
</dbReference>
<dbReference type="PANTHER" id="PTHR11795">
    <property type="entry name" value="BRANCHED-CHAIN AMINO ACID TRANSPORT SYSTEM PERMEASE PROTEIN LIVH"/>
    <property type="match status" value="1"/>
</dbReference>
<evidence type="ECO:0000313" key="12">
    <source>
        <dbReference type="Proteomes" id="UP000838308"/>
    </source>
</evidence>
<feature type="transmembrane region" description="Helical" evidence="10">
    <location>
        <begin position="197"/>
        <end position="219"/>
    </location>
</feature>
<proteinExistence type="inferred from homology"/>
<evidence type="ECO:0000256" key="2">
    <source>
        <dbReference type="ARBA" id="ARBA00022448"/>
    </source>
</evidence>
<dbReference type="InterPro" id="IPR001851">
    <property type="entry name" value="ABC_transp_permease"/>
</dbReference>
<dbReference type="RefSeq" id="WP_248735238.1">
    <property type="nucleotide sequence ID" value="NZ_CALBWS010000011.1"/>
</dbReference>
<keyword evidence="3" id="KW-1003">Cell membrane</keyword>
<keyword evidence="7 10" id="KW-1133">Transmembrane helix</keyword>
<feature type="transmembrane region" description="Helical" evidence="10">
    <location>
        <begin position="42"/>
        <end position="59"/>
    </location>
</feature>
<feature type="transmembrane region" description="Helical" evidence="10">
    <location>
        <begin position="104"/>
        <end position="126"/>
    </location>
</feature>
<evidence type="ECO:0000256" key="9">
    <source>
        <dbReference type="ARBA" id="ARBA00037998"/>
    </source>
</evidence>
<comment type="caution">
    <text evidence="11">The sequence shown here is derived from an EMBL/GenBank/DDBJ whole genome shotgun (WGS) entry which is preliminary data.</text>
</comment>
<evidence type="ECO:0000256" key="3">
    <source>
        <dbReference type="ARBA" id="ARBA00022475"/>
    </source>
</evidence>
<keyword evidence="4" id="KW-0997">Cell inner membrane</keyword>
<name>A0ABM9EQN6_9BACI</name>
<keyword evidence="5 10" id="KW-0812">Transmembrane</keyword>
<dbReference type="PANTHER" id="PTHR11795:SF371">
    <property type="entry name" value="HIGH-AFFINITY BRANCHED-CHAIN AMINO ACID TRANSPORT SYSTEM PERMEASE PROTEIN LIVH"/>
    <property type="match status" value="1"/>
</dbReference>